<reference evidence="2" key="1">
    <citation type="journal article" date="2015" name="Nature">
        <title>Complex archaea that bridge the gap between prokaryotes and eukaryotes.</title>
        <authorList>
            <person name="Spang A."/>
            <person name="Saw J.H."/>
            <person name="Jorgensen S.L."/>
            <person name="Zaremba-Niedzwiedzka K."/>
            <person name="Martijn J."/>
            <person name="Lind A.E."/>
            <person name="van Eijk R."/>
            <person name="Schleper C."/>
            <person name="Guy L."/>
            <person name="Ettema T.J."/>
        </authorList>
    </citation>
    <scope>NUCLEOTIDE SEQUENCE</scope>
</reference>
<comment type="caution">
    <text evidence="2">The sequence shown here is derived from an EMBL/GenBank/DDBJ whole genome shotgun (WGS) entry which is preliminary data.</text>
</comment>
<keyword evidence="1" id="KW-1133">Transmembrane helix</keyword>
<proteinExistence type="predicted"/>
<evidence type="ECO:0000256" key="1">
    <source>
        <dbReference type="SAM" id="Phobius"/>
    </source>
</evidence>
<keyword evidence="1" id="KW-0812">Transmembrane</keyword>
<accession>A0A0F9HZX7</accession>
<sequence>MQVRKHVQRGVLGVERYIRRLQKYDNAAKRRWLIGAVTITMVCIIVLWVVYLDVTLPSVITEVPEEIRAPETGDDGVMATFMRGLGVVTQRIQNGIVSSIEQFWKAIGYVREMVSGGREFSIERE</sequence>
<evidence type="ECO:0000313" key="2">
    <source>
        <dbReference type="EMBL" id="KKM21001.1"/>
    </source>
</evidence>
<dbReference type="EMBL" id="LAZR01013650">
    <property type="protein sequence ID" value="KKM21001.1"/>
    <property type="molecule type" value="Genomic_DNA"/>
</dbReference>
<organism evidence="2">
    <name type="scientific">marine sediment metagenome</name>
    <dbReference type="NCBI Taxonomy" id="412755"/>
    <lineage>
        <taxon>unclassified sequences</taxon>
        <taxon>metagenomes</taxon>
        <taxon>ecological metagenomes</taxon>
    </lineage>
</organism>
<feature type="transmembrane region" description="Helical" evidence="1">
    <location>
        <begin position="32"/>
        <end position="51"/>
    </location>
</feature>
<name>A0A0F9HZX7_9ZZZZ</name>
<protein>
    <submittedName>
        <fullName evidence="2">Uncharacterized protein</fullName>
    </submittedName>
</protein>
<dbReference type="AlphaFoldDB" id="A0A0F9HZX7"/>
<keyword evidence="1" id="KW-0472">Membrane</keyword>
<gene>
    <name evidence="2" type="ORF">LCGC14_1639840</name>
</gene>